<dbReference type="EMBL" id="KZ270685">
    <property type="protein sequence ID" value="OZC05605.1"/>
    <property type="molecule type" value="Genomic_DNA"/>
</dbReference>
<organism evidence="2 3">
    <name type="scientific">Onchocerca flexuosa</name>
    <dbReference type="NCBI Taxonomy" id="387005"/>
    <lineage>
        <taxon>Eukaryota</taxon>
        <taxon>Metazoa</taxon>
        <taxon>Ecdysozoa</taxon>
        <taxon>Nematoda</taxon>
        <taxon>Chromadorea</taxon>
        <taxon>Rhabditida</taxon>
        <taxon>Spirurina</taxon>
        <taxon>Spiruromorpha</taxon>
        <taxon>Filarioidea</taxon>
        <taxon>Onchocercidae</taxon>
        <taxon>Onchocerca</taxon>
    </lineage>
</organism>
<proteinExistence type="predicted"/>
<feature type="non-terminal residue" evidence="2">
    <location>
        <position position="47"/>
    </location>
</feature>
<keyword evidence="3" id="KW-1185">Reference proteome</keyword>
<feature type="region of interest" description="Disordered" evidence="1">
    <location>
        <begin position="1"/>
        <end position="47"/>
    </location>
</feature>
<evidence type="ECO:0000313" key="3">
    <source>
        <dbReference type="Proteomes" id="UP000242913"/>
    </source>
</evidence>
<evidence type="ECO:0000313" key="2">
    <source>
        <dbReference type="EMBL" id="OZC05605.1"/>
    </source>
</evidence>
<gene>
    <name evidence="2" type="ORF">X798_07421</name>
</gene>
<reference evidence="2 3" key="1">
    <citation type="submission" date="2015-12" db="EMBL/GenBank/DDBJ databases">
        <title>Draft genome of the nematode, Onchocerca flexuosa.</title>
        <authorList>
            <person name="Mitreva M."/>
        </authorList>
    </citation>
    <scope>NUCLEOTIDE SEQUENCE [LARGE SCALE GENOMIC DNA]</scope>
    <source>
        <strain evidence="2">Red Deer</strain>
    </source>
</reference>
<dbReference type="Proteomes" id="UP000242913">
    <property type="component" value="Unassembled WGS sequence"/>
</dbReference>
<accession>A0A238BLW4</accession>
<name>A0A238BLW4_9BILA</name>
<protein>
    <submittedName>
        <fullName evidence="2">Uncharacterized protein</fullName>
    </submittedName>
</protein>
<dbReference type="AlphaFoldDB" id="A0A238BLW4"/>
<evidence type="ECO:0000256" key="1">
    <source>
        <dbReference type="SAM" id="MobiDB-lite"/>
    </source>
</evidence>
<sequence>MAPKLEQLGPCTSNGNDSNEHTDDEATPEILPDILYEPHNYRHYTPT</sequence>
<dbReference type="OrthoDB" id="10285820at2759"/>